<comment type="caution">
    <text evidence="7">The sequence shown here is derived from an EMBL/GenBank/DDBJ whole genome shotgun (WGS) entry which is preliminary data.</text>
</comment>
<dbReference type="GO" id="GO:0046872">
    <property type="term" value="F:metal ion binding"/>
    <property type="evidence" value="ECO:0007669"/>
    <property type="project" value="UniProtKB-KW"/>
</dbReference>
<dbReference type="GO" id="GO:0016020">
    <property type="term" value="C:membrane"/>
    <property type="evidence" value="ECO:0007669"/>
    <property type="project" value="GOC"/>
</dbReference>
<dbReference type="InterPro" id="IPR043461">
    <property type="entry name" value="LpxH-like"/>
</dbReference>
<keyword evidence="3" id="KW-0479">Metal-binding</keyword>
<accession>A0A8J6ZVC8</accession>
<evidence type="ECO:0000256" key="5">
    <source>
        <dbReference type="ARBA" id="ARBA00023211"/>
    </source>
</evidence>
<proteinExistence type="predicted"/>
<feature type="domain" description="Calcineurin-like phosphoesterase" evidence="6">
    <location>
        <begin position="5"/>
        <end position="160"/>
    </location>
</feature>
<dbReference type="SUPFAM" id="SSF56300">
    <property type="entry name" value="Metallo-dependent phosphatases"/>
    <property type="match status" value="1"/>
</dbReference>
<dbReference type="GO" id="GO:0008758">
    <property type="term" value="F:UDP-2,3-diacylglucosamine hydrolase activity"/>
    <property type="evidence" value="ECO:0007669"/>
    <property type="project" value="TreeGrafter"/>
</dbReference>
<evidence type="ECO:0000256" key="4">
    <source>
        <dbReference type="ARBA" id="ARBA00023136"/>
    </source>
</evidence>
<protein>
    <submittedName>
        <fullName evidence="7">Metallophosphoesterase</fullName>
    </submittedName>
</protein>
<keyword evidence="5" id="KW-0464">Manganese</keyword>
<evidence type="ECO:0000313" key="8">
    <source>
        <dbReference type="Proteomes" id="UP000622533"/>
    </source>
</evidence>
<dbReference type="EMBL" id="JADEXS010000261">
    <property type="protein sequence ID" value="MBE9024383.1"/>
    <property type="molecule type" value="Genomic_DNA"/>
</dbReference>
<dbReference type="Proteomes" id="UP000622533">
    <property type="component" value="Unassembled WGS sequence"/>
</dbReference>
<gene>
    <name evidence="7" type="ORF">IQ276_18725</name>
</gene>
<dbReference type="InterPro" id="IPR029052">
    <property type="entry name" value="Metallo-depent_PP-like"/>
</dbReference>
<dbReference type="RefSeq" id="WP_193918728.1">
    <property type="nucleotide sequence ID" value="NZ_JADEXS020000001.1"/>
</dbReference>
<evidence type="ECO:0000256" key="2">
    <source>
        <dbReference type="ARBA" id="ARBA00022519"/>
    </source>
</evidence>
<evidence type="ECO:0000256" key="3">
    <source>
        <dbReference type="ARBA" id="ARBA00022723"/>
    </source>
</evidence>
<evidence type="ECO:0000313" key="7">
    <source>
        <dbReference type="EMBL" id="MBE9024383.1"/>
    </source>
</evidence>
<reference evidence="7" key="1">
    <citation type="submission" date="2020-10" db="EMBL/GenBank/DDBJ databases">
        <authorList>
            <person name="Castelo-Branco R."/>
            <person name="Eusebio N."/>
            <person name="Adriana R."/>
            <person name="Vieira A."/>
            <person name="Brugerolle De Fraissinette N."/>
            <person name="Rezende De Castro R."/>
            <person name="Schneider M.P."/>
            <person name="Vasconcelos V."/>
            <person name="Leao P.N."/>
        </authorList>
    </citation>
    <scope>NUCLEOTIDE SEQUENCE</scope>
    <source>
        <strain evidence="7">LEGE 12446</strain>
    </source>
</reference>
<dbReference type="Gene3D" id="2.60.270.50">
    <property type="match status" value="1"/>
</dbReference>
<name>A0A8J6ZVC8_DESMC</name>
<dbReference type="PANTHER" id="PTHR34990">
    <property type="entry name" value="UDP-2,3-DIACYLGLUCOSAMINE HYDROLASE-RELATED"/>
    <property type="match status" value="1"/>
</dbReference>
<evidence type="ECO:0000259" key="6">
    <source>
        <dbReference type="Pfam" id="PF00149"/>
    </source>
</evidence>
<dbReference type="Gene3D" id="3.60.21.10">
    <property type="match status" value="1"/>
</dbReference>
<keyword evidence="1" id="KW-1003">Cell membrane</keyword>
<evidence type="ECO:0000256" key="1">
    <source>
        <dbReference type="ARBA" id="ARBA00022475"/>
    </source>
</evidence>
<keyword evidence="4" id="KW-0472">Membrane</keyword>
<keyword evidence="2" id="KW-0997">Cell inner membrane</keyword>
<dbReference type="GO" id="GO:0009245">
    <property type="term" value="P:lipid A biosynthetic process"/>
    <property type="evidence" value="ECO:0007669"/>
    <property type="project" value="TreeGrafter"/>
</dbReference>
<dbReference type="Pfam" id="PF00149">
    <property type="entry name" value="Metallophos"/>
    <property type="match status" value="1"/>
</dbReference>
<dbReference type="AlphaFoldDB" id="A0A8J6ZVC8"/>
<keyword evidence="8" id="KW-1185">Reference proteome</keyword>
<organism evidence="7 8">
    <name type="scientific">Desmonostoc muscorum LEGE 12446</name>
    <dbReference type="NCBI Taxonomy" id="1828758"/>
    <lineage>
        <taxon>Bacteria</taxon>
        <taxon>Bacillati</taxon>
        <taxon>Cyanobacteriota</taxon>
        <taxon>Cyanophyceae</taxon>
        <taxon>Nostocales</taxon>
        <taxon>Nostocaceae</taxon>
        <taxon>Desmonostoc</taxon>
    </lineage>
</organism>
<sequence>MSKNKIVVLSDIHIGTNSPTNWYQQNFHEPYLSAILDYVIKNAADIQELILLGDIFDFWTYPPDRQPPSYIDTLNANPNILGINGKLSQALTALEGRVIYLNGNHDINVTQSDLQQIQNSAGYQIKYYSDPIYYFQTAAGKKIAFTHGHTFTLFNAPDTQTPLSPLPVGFFVTRSVGYQLNKTLKPGQTVADLPGQGSPNGINLDALASLIWNAISSISSGSFNLVDTVLNYIMKVTGMPENEPIILPDGQTTTIAQAKTTYSNLQNQWISDWGGGDDGILALVKSAIADLNGTYIAWFAQQSALTSGSDLIVLGHTHTPKQGLTNGLVQYTNDGFECPSSPDIPSQTFTFSVVDTDNCQASLYQVVKQNNDYQISSFSAPPDSVINSPSSDFSSYIIIDNTNGKSTLNLTNSTKISGHYVVAPPKQISPGQQGKFWLQDYPGLVGSQGTATYSLGNQSLELTYACPTTWFNSCSGANFYTSNDGVNWGELNQIQKSGHPFFVKFVL</sequence>
<dbReference type="InterPro" id="IPR004843">
    <property type="entry name" value="Calcineurin-like_PHP"/>
</dbReference>